<evidence type="ECO:0000313" key="1">
    <source>
        <dbReference type="EMBL" id="HGG01034.1"/>
    </source>
</evidence>
<accession>A0A7C3VGR8</accession>
<comment type="caution">
    <text evidence="1">The sequence shown here is derived from an EMBL/GenBank/DDBJ whole genome shotgun (WGS) entry which is preliminary data.</text>
</comment>
<organism evidence="1">
    <name type="scientific">Planktothricoides sp. SpSt-374</name>
    <dbReference type="NCBI Taxonomy" id="2282167"/>
    <lineage>
        <taxon>Bacteria</taxon>
        <taxon>Bacillati</taxon>
        <taxon>Cyanobacteriota</taxon>
        <taxon>Cyanophyceae</taxon>
        <taxon>Oscillatoriophycideae</taxon>
        <taxon>Oscillatoriales</taxon>
        <taxon>Oscillatoriaceae</taxon>
        <taxon>Planktothricoides</taxon>
    </lineage>
</organism>
<protein>
    <submittedName>
        <fullName evidence="1">Acetoacetate decarboxylase</fullName>
    </submittedName>
</protein>
<dbReference type="AlphaFoldDB" id="A0A7C3VGR8"/>
<dbReference type="EMBL" id="DSPX01000100">
    <property type="protein sequence ID" value="HGG01034.1"/>
    <property type="molecule type" value="Genomic_DNA"/>
</dbReference>
<dbReference type="NCBIfam" id="NF002614">
    <property type="entry name" value="PRK02265.1"/>
    <property type="match status" value="1"/>
</dbReference>
<proteinExistence type="predicted"/>
<gene>
    <name evidence="1" type="ORF">ENR15_10395</name>
</gene>
<dbReference type="Gene3D" id="2.40.400.10">
    <property type="entry name" value="Acetoacetate decarboxylase-like"/>
    <property type="match status" value="1"/>
</dbReference>
<dbReference type="Pfam" id="PF06314">
    <property type="entry name" value="ADC"/>
    <property type="match status" value="1"/>
</dbReference>
<reference evidence="1" key="1">
    <citation type="journal article" date="2020" name="mSystems">
        <title>Genome- and Community-Level Interaction Insights into Carbon Utilization and Element Cycling Functions of Hydrothermarchaeota in Hydrothermal Sediment.</title>
        <authorList>
            <person name="Zhou Z."/>
            <person name="Liu Y."/>
            <person name="Xu W."/>
            <person name="Pan J."/>
            <person name="Luo Z.H."/>
            <person name="Li M."/>
        </authorList>
    </citation>
    <scope>NUCLEOTIDE SEQUENCE [LARGE SCALE GENOMIC DNA]</scope>
    <source>
        <strain evidence="1">SpSt-374</strain>
    </source>
</reference>
<dbReference type="InterPro" id="IPR010451">
    <property type="entry name" value="Acetoacetate_decarboxylase"/>
</dbReference>
<name>A0A7C3VGR8_9CYAN</name>
<dbReference type="GO" id="GO:0016829">
    <property type="term" value="F:lyase activity"/>
    <property type="evidence" value="ECO:0007669"/>
    <property type="project" value="InterPro"/>
</dbReference>
<sequence length="248" mass="27705">MNKDQILNTSAMPAIGPSYAKGPYRFVNREYLIIIYESDPEAIRAALPEPLEPLAEPQVYYEFIKMPDSDRNFGDYTETGIVIPCLFEGQRCNFTCQMYLNDHPPIAGGREVWGFPKKYAQPSLEVKADTLTGKLYYAEELVALGTMAYKEESLASQSENIVKALSTTQINLKLIPDVDGKPAIAQLVGYNMTDITLKGAWAGRARIHLIPHANAPVADLPVRRVIGGRHYLADITLPYGRVLHDYLK</sequence>
<dbReference type="SUPFAM" id="SSF160104">
    <property type="entry name" value="Acetoacetate decarboxylase-like"/>
    <property type="match status" value="1"/>
</dbReference>
<dbReference type="InterPro" id="IPR023375">
    <property type="entry name" value="ADC_dom_sf"/>
</dbReference>